<dbReference type="InterPro" id="IPR038725">
    <property type="entry name" value="YdaG_split_barrel_FMN-bd"/>
</dbReference>
<gene>
    <name evidence="2" type="ORF">MKQ68_05665</name>
</gene>
<evidence type="ECO:0000313" key="3">
    <source>
        <dbReference type="Proteomes" id="UP001162741"/>
    </source>
</evidence>
<proteinExistence type="predicted"/>
<dbReference type="SUPFAM" id="SSF50475">
    <property type="entry name" value="FMN-binding split barrel"/>
    <property type="match status" value="1"/>
</dbReference>
<reference evidence="2" key="1">
    <citation type="submission" date="2022-10" db="EMBL/GenBank/DDBJ databases">
        <title>Chitinophaga sp. nov., isolated from soil.</title>
        <authorList>
            <person name="Jeon C.O."/>
        </authorList>
    </citation>
    <scope>NUCLEOTIDE SEQUENCE</scope>
    <source>
        <strain evidence="2">R8</strain>
    </source>
</reference>
<name>A0ABY6J8E2_9BACT</name>
<protein>
    <submittedName>
        <fullName evidence="2">Pyridoxamine 5'-phosphate oxidase family protein</fullName>
    </submittedName>
</protein>
<dbReference type="PANTHER" id="PTHR34818:SF1">
    <property type="entry name" value="PROTEIN BLI-3"/>
    <property type="match status" value="1"/>
</dbReference>
<dbReference type="Gene3D" id="2.30.110.10">
    <property type="entry name" value="Electron Transport, Fmn-binding Protein, Chain A"/>
    <property type="match status" value="1"/>
</dbReference>
<evidence type="ECO:0000313" key="2">
    <source>
        <dbReference type="EMBL" id="UYQ94577.1"/>
    </source>
</evidence>
<dbReference type="InterPro" id="IPR052917">
    <property type="entry name" value="Stress-Dev_Protein"/>
</dbReference>
<dbReference type="Pfam" id="PF16242">
    <property type="entry name" value="Pyrid_ox_like"/>
    <property type="match status" value="1"/>
</dbReference>
<dbReference type="RefSeq" id="WP_264282450.1">
    <property type="nucleotide sequence ID" value="NZ_CP107006.1"/>
</dbReference>
<feature type="domain" description="General stress protein FMN-binding split barrel" evidence="1">
    <location>
        <begin position="11"/>
        <end position="159"/>
    </location>
</feature>
<evidence type="ECO:0000259" key="1">
    <source>
        <dbReference type="Pfam" id="PF16242"/>
    </source>
</evidence>
<dbReference type="InterPro" id="IPR012349">
    <property type="entry name" value="Split_barrel_FMN-bd"/>
</dbReference>
<organism evidence="2 3">
    <name type="scientific">Chitinophaga horti</name>
    <dbReference type="NCBI Taxonomy" id="2920382"/>
    <lineage>
        <taxon>Bacteria</taxon>
        <taxon>Pseudomonadati</taxon>
        <taxon>Bacteroidota</taxon>
        <taxon>Chitinophagia</taxon>
        <taxon>Chitinophagales</taxon>
        <taxon>Chitinophagaceae</taxon>
        <taxon>Chitinophaga</taxon>
    </lineage>
</organism>
<sequence length="168" mass="18999">MNDTKNLAGTEAIAKLKELVDAANICIFVTNLAETPLSSRPMSTMKVDDDGCLWFFSKENTEKEHEIKNDNRVQLFYSNKNSSEYLSVYGEAELLKDRQKVEELWTPIAKAWFTEGKDDPTIEIIKVTPRDAYYWDTKNNKAVSLLKIAVGAVTGRRMDDGVQGKLTV</sequence>
<dbReference type="EMBL" id="CP107006">
    <property type="protein sequence ID" value="UYQ94577.1"/>
    <property type="molecule type" value="Genomic_DNA"/>
</dbReference>
<accession>A0ABY6J8E2</accession>
<dbReference type="Proteomes" id="UP001162741">
    <property type="component" value="Chromosome"/>
</dbReference>
<dbReference type="PANTHER" id="PTHR34818">
    <property type="entry name" value="PROTEIN BLI-3"/>
    <property type="match status" value="1"/>
</dbReference>
<keyword evidence="3" id="KW-1185">Reference proteome</keyword>